<dbReference type="InterPro" id="IPR018110">
    <property type="entry name" value="Mandel_Rmase/mucon_lact_enz_CS"/>
</dbReference>
<gene>
    <name evidence="5" type="ORF">ACFYNQ_24385</name>
</gene>
<evidence type="ECO:0000259" key="4">
    <source>
        <dbReference type="SMART" id="SM00922"/>
    </source>
</evidence>
<dbReference type="Proteomes" id="UP001601303">
    <property type="component" value="Unassembled WGS sequence"/>
</dbReference>
<dbReference type="CDD" id="cd03316">
    <property type="entry name" value="MR_like"/>
    <property type="match status" value="1"/>
</dbReference>
<dbReference type="InterPro" id="IPR029017">
    <property type="entry name" value="Enolase-like_N"/>
</dbReference>
<dbReference type="SUPFAM" id="SSF51604">
    <property type="entry name" value="Enolase C-terminal domain-like"/>
    <property type="match status" value="1"/>
</dbReference>
<dbReference type="Pfam" id="PF13378">
    <property type="entry name" value="MR_MLE_C"/>
    <property type="match status" value="1"/>
</dbReference>
<dbReference type="SFLD" id="SFLDG00179">
    <property type="entry name" value="mandelate_racemase"/>
    <property type="match status" value="1"/>
</dbReference>
<dbReference type="InterPro" id="IPR029065">
    <property type="entry name" value="Enolase_C-like"/>
</dbReference>
<dbReference type="SUPFAM" id="SSF54826">
    <property type="entry name" value="Enolase N-terminal domain-like"/>
    <property type="match status" value="1"/>
</dbReference>
<dbReference type="PANTHER" id="PTHR13794">
    <property type="entry name" value="ENOLASE SUPERFAMILY, MANDELATE RACEMASE"/>
    <property type="match status" value="1"/>
</dbReference>
<organism evidence="5 6">
    <name type="scientific">Streptomyces hokutonensis</name>
    <dbReference type="NCBI Taxonomy" id="1306990"/>
    <lineage>
        <taxon>Bacteria</taxon>
        <taxon>Bacillati</taxon>
        <taxon>Actinomycetota</taxon>
        <taxon>Actinomycetes</taxon>
        <taxon>Kitasatosporales</taxon>
        <taxon>Streptomycetaceae</taxon>
        <taxon>Streptomyces</taxon>
    </lineage>
</organism>
<dbReference type="RefSeq" id="WP_388109110.1">
    <property type="nucleotide sequence ID" value="NZ_JBIAHM010000008.1"/>
</dbReference>
<evidence type="ECO:0000256" key="2">
    <source>
        <dbReference type="ARBA" id="ARBA00022723"/>
    </source>
</evidence>
<dbReference type="PROSITE" id="PS00909">
    <property type="entry name" value="MR_MLE_2"/>
    <property type="match status" value="1"/>
</dbReference>
<dbReference type="PANTHER" id="PTHR13794:SF58">
    <property type="entry name" value="MITOCHONDRIAL ENOLASE SUPERFAMILY MEMBER 1"/>
    <property type="match status" value="1"/>
</dbReference>
<dbReference type="InterPro" id="IPR046945">
    <property type="entry name" value="RHMD-like"/>
</dbReference>
<feature type="domain" description="Mandelate racemase/muconate lactonizing enzyme C-terminal" evidence="4">
    <location>
        <begin position="144"/>
        <end position="241"/>
    </location>
</feature>
<proteinExistence type="predicted"/>
<dbReference type="InterPro" id="IPR036849">
    <property type="entry name" value="Enolase-like_C_sf"/>
</dbReference>
<sequence>MSLIGTIETSWHKIPLGSGRGGSGATEVDLILVTVTDDDGATGLGFTFGLTGGAGAVKHLIDSDLTALVSGTPLDHWPASWEAVSSRTHRLGRGHALPALSALDLAIHDLEAKRRGLPLYRHLGVHADTVEIYGSGRATHQMDVTQLIEGTQRYVEEGLRAVKLRAGALGAEEDVARIAAVRAAVGDGVRLMVDCNERLDLPTALWFSRRLAELDVYWLEEPLRSDDIDGHRRLAEQTGLPIAVGEHLLGRFEFAQYLQQGAAAILQPDPPLCGGVTEWRRISAIAEAGSASLAPHFLPELNIHLAASVPNCPYVEHFPLIDDVLLETIEIRNGRAVPPERPGHGLLFDPDALHRYAHLK</sequence>
<dbReference type="InterPro" id="IPR013342">
    <property type="entry name" value="Mandelate_racemase_C"/>
</dbReference>
<comment type="cofactor">
    <cofactor evidence="1">
        <name>Mg(2+)</name>
        <dbReference type="ChEBI" id="CHEBI:18420"/>
    </cofactor>
</comment>
<dbReference type="SFLD" id="SFLDS00001">
    <property type="entry name" value="Enolase"/>
    <property type="match status" value="1"/>
</dbReference>
<reference evidence="5 6" key="1">
    <citation type="submission" date="2024-10" db="EMBL/GenBank/DDBJ databases">
        <title>The Natural Products Discovery Center: Release of the First 8490 Sequenced Strains for Exploring Actinobacteria Biosynthetic Diversity.</title>
        <authorList>
            <person name="Kalkreuter E."/>
            <person name="Kautsar S.A."/>
            <person name="Yang D."/>
            <person name="Bader C.D."/>
            <person name="Teijaro C.N."/>
            <person name="Fluegel L."/>
            <person name="Davis C.M."/>
            <person name="Simpson J.R."/>
            <person name="Lauterbach L."/>
            <person name="Steele A.D."/>
            <person name="Gui C."/>
            <person name="Meng S."/>
            <person name="Li G."/>
            <person name="Viehrig K."/>
            <person name="Ye F."/>
            <person name="Su P."/>
            <person name="Kiefer A.F."/>
            <person name="Nichols A."/>
            <person name="Cepeda A.J."/>
            <person name="Yan W."/>
            <person name="Fan B."/>
            <person name="Jiang Y."/>
            <person name="Adhikari A."/>
            <person name="Zheng C.-J."/>
            <person name="Schuster L."/>
            <person name="Cowan T.M."/>
            <person name="Smanski M.J."/>
            <person name="Chevrette M.G."/>
            <person name="De Carvalho L.P.S."/>
            <person name="Shen B."/>
        </authorList>
    </citation>
    <scope>NUCLEOTIDE SEQUENCE [LARGE SCALE GENOMIC DNA]</scope>
    <source>
        <strain evidence="5 6">NPDC006488</strain>
    </source>
</reference>
<name>A0ABW6M6B9_9ACTN</name>
<dbReference type="SMART" id="SM00922">
    <property type="entry name" value="MR_MLE"/>
    <property type="match status" value="1"/>
</dbReference>
<accession>A0ABW6M6B9</accession>
<dbReference type="Pfam" id="PF02746">
    <property type="entry name" value="MR_MLE_N"/>
    <property type="match status" value="1"/>
</dbReference>
<evidence type="ECO:0000313" key="5">
    <source>
        <dbReference type="EMBL" id="MFE9601691.1"/>
    </source>
</evidence>
<dbReference type="Gene3D" id="3.20.20.120">
    <property type="entry name" value="Enolase-like C-terminal domain"/>
    <property type="match status" value="1"/>
</dbReference>
<keyword evidence="2" id="KW-0479">Metal-binding</keyword>
<keyword evidence="6" id="KW-1185">Reference proteome</keyword>
<keyword evidence="3" id="KW-0460">Magnesium</keyword>
<dbReference type="InterPro" id="IPR013341">
    <property type="entry name" value="Mandelate_racemase_N_dom"/>
</dbReference>
<evidence type="ECO:0000313" key="6">
    <source>
        <dbReference type="Proteomes" id="UP001601303"/>
    </source>
</evidence>
<comment type="caution">
    <text evidence="5">The sequence shown here is derived from an EMBL/GenBank/DDBJ whole genome shotgun (WGS) entry which is preliminary data.</text>
</comment>
<protein>
    <submittedName>
        <fullName evidence="5">Mandelate racemase/muconate lactonizing enzyme family protein</fullName>
    </submittedName>
</protein>
<dbReference type="EMBL" id="JBIAHM010000008">
    <property type="protein sequence ID" value="MFE9601691.1"/>
    <property type="molecule type" value="Genomic_DNA"/>
</dbReference>
<evidence type="ECO:0000256" key="1">
    <source>
        <dbReference type="ARBA" id="ARBA00001946"/>
    </source>
</evidence>
<evidence type="ECO:0000256" key="3">
    <source>
        <dbReference type="ARBA" id="ARBA00022842"/>
    </source>
</evidence>
<dbReference type="Gene3D" id="3.30.390.10">
    <property type="entry name" value="Enolase-like, N-terminal domain"/>
    <property type="match status" value="1"/>
</dbReference>